<evidence type="ECO:0000313" key="5">
    <source>
        <dbReference type="RefSeq" id="XP_016927507.3"/>
    </source>
</evidence>
<evidence type="ECO:0000259" key="3">
    <source>
        <dbReference type="Pfam" id="PF05267"/>
    </source>
</evidence>
<dbReference type="RefSeq" id="XP_016927507.3">
    <property type="nucleotide sequence ID" value="XM_017072018.4"/>
</dbReference>
<evidence type="ECO:0000256" key="2">
    <source>
        <dbReference type="SAM" id="SignalP"/>
    </source>
</evidence>
<dbReference type="Proteomes" id="UP001652628">
    <property type="component" value="Chromosome 2R"/>
</dbReference>
<keyword evidence="2" id="KW-0732">Signal</keyword>
<feature type="region of interest" description="Disordered" evidence="1">
    <location>
        <begin position="193"/>
        <end position="261"/>
    </location>
</feature>
<dbReference type="GeneID" id="108008227"/>
<dbReference type="Pfam" id="PF05267">
    <property type="entry name" value="DUF725"/>
    <property type="match status" value="1"/>
</dbReference>
<accession>A0AB39Z2I9</accession>
<feature type="chain" id="PRO_5046764567" evidence="2">
    <location>
        <begin position="19"/>
        <end position="261"/>
    </location>
</feature>
<feature type="compositionally biased region" description="Low complexity" evidence="1">
    <location>
        <begin position="193"/>
        <end position="233"/>
    </location>
</feature>
<name>A0AB39Z2I9_DROSZ</name>
<organism evidence="4 5">
    <name type="scientific">Drosophila suzukii</name>
    <name type="common">Spotted-wing drosophila fruit fly</name>
    <dbReference type="NCBI Taxonomy" id="28584"/>
    <lineage>
        <taxon>Eukaryota</taxon>
        <taxon>Metazoa</taxon>
        <taxon>Ecdysozoa</taxon>
        <taxon>Arthropoda</taxon>
        <taxon>Hexapoda</taxon>
        <taxon>Insecta</taxon>
        <taxon>Pterygota</taxon>
        <taxon>Neoptera</taxon>
        <taxon>Endopterygota</taxon>
        <taxon>Diptera</taxon>
        <taxon>Brachycera</taxon>
        <taxon>Muscomorpha</taxon>
        <taxon>Ephydroidea</taxon>
        <taxon>Drosophilidae</taxon>
        <taxon>Drosophila</taxon>
        <taxon>Sophophora</taxon>
    </lineage>
</organism>
<feature type="signal peptide" evidence="2">
    <location>
        <begin position="1"/>
        <end position="18"/>
    </location>
</feature>
<proteinExistence type="predicted"/>
<reference evidence="5" key="1">
    <citation type="submission" date="2025-08" db="UniProtKB">
        <authorList>
            <consortium name="RefSeq"/>
        </authorList>
    </citation>
    <scope>IDENTIFICATION</scope>
</reference>
<gene>
    <name evidence="5" type="primary">LOC108008227</name>
</gene>
<dbReference type="AlphaFoldDB" id="A0AB39Z2I9"/>
<protein>
    <submittedName>
        <fullName evidence="5">Threonine-rich protein</fullName>
    </submittedName>
</protein>
<dbReference type="InterPro" id="IPR007931">
    <property type="entry name" value="TsetseEP"/>
</dbReference>
<keyword evidence="4" id="KW-1185">Reference proteome</keyword>
<sequence>MKLLCSVLILASVLAANAKPNVQLQLQSALDQYMVHARDLDATVSADVTTQCFNLYLPMLNEVAATFSSSYQGCISTANAQTANLTAQADQQQKIYQSEVTSLCSAFTACNNDSDTTTFFNCYASAAESDVSVIYDIATNAASSASSLSMGIKAIQDTEYQCTNTTESNYVRDTAATYDLLDSCLKYGVPTTSTAAPSATSPVASSSGAPVTDGTTTAASSSVPAAAVSTDAPGTDAPVTTVEPGTDAPVTSAAAGTPASS</sequence>
<evidence type="ECO:0000313" key="4">
    <source>
        <dbReference type="Proteomes" id="UP001652628"/>
    </source>
</evidence>
<evidence type="ECO:0000256" key="1">
    <source>
        <dbReference type="SAM" id="MobiDB-lite"/>
    </source>
</evidence>
<feature type="domain" description="Protein TsetseEP" evidence="3">
    <location>
        <begin position="49"/>
        <end position="167"/>
    </location>
</feature>